<sequence length="383" mass="43670">MKSIFLVLTLSLISAFSFGQVNYLEPKLDNIRWISGTWHGEAFGGQTEEIWSEPSGGSMMATFKLIVDGKVSFYEIEIIRESENSLVLQLKHFTNDLRGWETKDETVDFPLKYITEDKAVFEGMSFEKVTSTEMNVYVDIQNAKGEVETVKFNYQKASKPLKPLIKVPKATEELNIDGLATEAIWENAKWYPLDQLWLGALFTDDDFSGRYKLTWTPEALYLLAEITDDVLLDQEKDPLTNWWDDDCLEIFIDEDNSGGEHQYNHNAFAYHVALDGNVVDMSTEKKGKLYNSHVESKRNTKGNVTLWEVKINLFNDSYSDDKPNQPIILNTGKYIGFALAYCDNDNSEHRENFVGSIAVTGEDKNRGWIDADIFGTLHLIEGN</sequence>
<reference evidence="3 4" key="1">
    <citation type="submission" date="2017-05" db="EMBL/GenBank/DDBJ databases">
        <title>The draft genome sequence of Idiomarina salinarum WNB302.</title>
        <authorList>
            <person name="Sun Y."/>
            <person name="Chen B."/>
            <person name="Du Z."/>
        </authorList>
    </citation>
    <scope>NUCLEOTIDE SEQUENCE [LARGE SCALE GENOMIC DNA]</scope>
    <source>
        <strain evidence="3 4">WNB302</strain>
    </source>
</reference>
<organism evidence="3 4">
    <name type="scientific">Winogradskyella aurantia</name>
    <dbReference type="NCBI Taxonomy" id="1915063"/>
    <lineage>
        <taxon>Bacteria</taxon>
        <taxon>Pseudomonadati</taxon>
        <taxon>Bacteroidota</taxon>
        <taxon>Flavobacteriia</taxon>
        <taxon>Flavobacteriales</taxon>
        <taxon>Flavobacteriaceae</taxon>
        <taxon>Winogradskyella</taxon>
    </lineage>
</organism>
<evidence type="ECO:0000259" key="1">
    <source>
        <dbReference type="Pfam" id="PF06452"/>
    </source>
</evidence>
<feature type="domain" description="DUF6265" evidence="2">
    <location>
        <begin position="33"/>
        <end position="139"/>
    </location>
</feature>
<dbReference type="GO" id="GO:0016052">
    <property type="term" value="P:carbohydrate catabolic process"/>
    <property type="evidence" value="ECO:0007669"/>
    <property type="project" value="InterPro"/>
</dbReference>
<name>A0A265URW3_9FLAO</name>
<dbReference type="EMBL" id="NGJN01000005">
    <property type="protein sequence ID" value="OZV68041.1"/>
    <property type="molecule type" value="Genomic_DNA"/>
</dbReference>
<dbReference type="Gene3D" id="2.60.40.1190">
    <property type="match status" value="1"/>
</dbReference>
<dbReference type="SUPFAM" id="SSF49344">
    <property type="entry name" value="CBD9-like"/>
    <property type="match status" value="1"/>
</dbReference>
<keyword evidence="4" id="KW-1185">Reference proteome</keyword>
<dbReference type="Proteomes" id="UP000216840">
    <property type="component" value="Unassembled WGS sequence"/>
</dbReference>
<dbReference type="AlphaFoldDB" id="A0A265URW3"/>
<dbReference type="Pfam" id="PF19780">
    <property type="entry name" value="DUF6265"/>
    <property type="match status" value="1"/>
</dbReference>
<gene>
    <name evidence="3" type="ORF">CA834_10360</name>
</gene>
<evidence type="ECO:0000259" key="2">
    <source>
        <dbReference type="Pfam" id="PF19780"/>
    </source>
</evidence>
<protein>
    <submittedName>
        <fullName evidence="3">Uncharacterized protein</fullName>
    </submittedName>
</protein>
<comment type="caution">
    <text evidence="3">The sequence shown here is derived from an EMBL/GenBank/DDBJ whole genome shotgun (WGS) entry which is preliminary data.</text>
</comment>
<dbReference type="CDD" id="cd00241">
    <property type="entry name" value="DOMON_like"/>
    <property type="match status" value="1"/>
</dbReference>
<accession>A0A265URW3</accession>
<dbReference type="GO" id="GO:0004553">
    <property type="term" value="F:hydrolase activity, hydrolyzing O-glycosyl compounds"/>
    <property type="evidence" value="ECO:0007669"/>
    <property type="project" value="InterPro"/>
</dbReference>
<dbReference type="RefSeq" id="WP_240507572.1">
    <property type="nucleotide sequence ID" value="NZ_NGJN01000005.1"/>
</dbReference>
<dbReference type="Pfam" id="PF06452">
    <property type="entry name" value="CBM9_1"/>
    <property type="match status" value="1"/>
</dbReference>
<dbReference type="InterPro" id="IPR046232">
    <property type="entry name" value="DUF6265"/>
</dbReference>
<proteinExistence type="predicted"/>
<feature type="domain" description="Carbohydrate-binding" evidence="1">
    <location>
        <begin position="176"/>
        <end position="380"/>
    </location>
</feature>
<evidence type="ECO:0000313" key="3">
    <source>
        <dbReference type="EMBL" id="OZV68041.1"/>
    </source>
</evidence>
<evidence type="ECO:0000313" key="4">
    <source>
        <dbReference type="Proteomes" id="UP000216840"/>
    </source>
</evidence>
<dbReference type="GO" id="GO:0030246">
    <property type="term" value="F:carbohydrate binding"/>
    <property type="evidence" value="ECO:0007669"/>
    <property type="project" value="InterPro"/>
</dbReference>
<dbReference type="InterPro" id="IPR010502">
    <property type="entry name" value="Carb-bd_dom_fam9"/>
</dbReference>